<accession>B7PW07</accession>
<dbReference type="EnsemblMetazoa" id="ISCW007555-RA">
    <property type="protein sequence ID" value="ISCW007555-PA"/>
    <property type="gene ID" value="ISCW007555"/>
</dbReference>
<dbReference type="AlphaFoldDB" id="B7PW07"/>
<dbReference type="Proteomes" id="UP000001555">
    <property type="component" value="Unassembled WGS sequence"/>
</dbReference>
<dbReference type="EMBL" id="DS803854">
    <property type="protein sequence ID" value="EEC10779.1"/>
    <property type="molecule type" value="Genomic_DNA"/>
</dbReference>
<evidence type="ECO:0000313" key="4">
    <source>
        <dbReference type="Proteomes" id="UP000001555"/>
    </source>
</evidence>
<dbReference type="HOGENOM" id="CLU_2378699_0_0_1"/>
<feature type="non-terminal residue" evidence="2">
    <location>
        <position position="1"/>
    </location>
</feature>
<feature type="region of interest" description="Disordered" evidence="1">
    <location>
        <begin position="1"/>
        <end position="95"/>
    </location>
</feature>
<dbReference type="EMBL" id="ABJB010184069">
    <property type="status" value="NOT_ANNOTATED_CDS"/>
    <property type="molecule type" value="Genomic_DNA"/>
</dbReference>
<protein>
    <submittedName>
        <fullName evidence="2 3">Uncharacterized protein</fullName>
    </submittedName>
</protein>
<dbReference type="InParanoid" id="B7PW07"/>
<gene>
    <name evidence="2" type="ORF">IscW_ISCW007555</name>
</gene>
<evidence type="ECO:0000256" key="1">
    <source>
        <dbReference type="SAM" id="MobiDB-lite"/>
    </source>
</evidence>
<dbReference type="VEuPathDB" id="VectorBase:ISCI007555"/>
<feature type="compositionally biased region" description="Basic and acidic residues" evidence="1">
    <location>
        <begin position="1"/>
        <end position="12"/>
    </location>
</feature>
<evidence type="ECO:0000313" key="2">
    <source>
        <dbReference type="EMBL" id="EEC10779.1"/>
    </source>
</evidence>
<feature type="compositionally biased region" description="Polar residues" evidence="1">
    <location>
        <begin position="58"/>
        <end position="70"/>
    </location>
</feature>
<reference evidence="3" key="2">
    <citation type="submission" date="2020-05" db="UniProtKB">
        <authorList>
            <consortium name="EnsemblMetazoa"/>
        </authorList>
    </citation>
    <scope>IDENTIFICATION</scope>
    <source>
        <strain evidence="3">wikel</strain>
    </source>
</reference>
<dbReference type="EMBL" id="ABJB011132208">
    <property type="status" value="NOT_ANNOTATED_CDS"/>
    <property type="molecule type" value="Genomic_DNA"/>
</dbReference>
<feature type="compositionally biased region" description="Basic and acidic residues" evidence="1">
    <location>
        <begin position="29"/>
        <end position="57"/>
    </location>
</feature>
<feature type="non-terminal residue" evidence="2">
    <location>
        <position position="95"/>
    </location>
</feature>
<dbReference type="VEuPathDB" id="VectorBase:ISCW007555"/>
<dbReference type="PaxDb" id="6945-B7PW07"/>
<keyword evidence="4" id="KW-1185">Reference proteome</keyword>
<name>B7PW07_IXOSC</name>
<feature type="compositionally biased region" description="Basic and acidic residues" evidence="1">
    <location>
        <begin position="79"/>
        <end position="95"/>
    </location>
</feature>
<sequence>RGGQRDERETKGEKKKRNREKRGSQNTRALEEKKKRNREKRREPKTHGALVRCRDSKSSSLNGETRNKIGSGNDDESADEGRMGKKKEGESEQKR</sequence>
<proteinExistence type="predicted"/>
<evidence type="ECO:0000313" key="3">
    <source>
        <dbReference type="EnsemblMetazoa" id="ISCW007555-PA"/>
    </source>
</evidence>
<reference evidence="2 4" key="1">
    <citation type="submission" date="2008-03" db="EMBL/GenBank/DDBJ databases">
        <title>Annotation of Ixodes scapularis.</title>
        <authorList>
            <consortium name="Ixodes scapularis Genome Project Consortium"/>
            <person name="Caler E."/>
            <person name="Hannick L.I."/>
            <person name="Bidwell S."/>
            <person name="Joardar V."/>
            <person name="Thiagarajan M."/>
            <person name="Amedeo P."/>
            <person name="Galinsky K.J."/>
            <person name="Schobel S."/>
            <person name="Inman J."/>
            <person name="Hostetler J."/>
            <person name="Miller J."/>
            <person name="Hammond M."/>
            <person name="Megy K."/>
            <person name="Lawson D."/>
            <person name="Kodira C."/>
            <person name="Sutton G."/>
            <person name="Meyer J."/>
            <person name="Hill C.A."/>
            <person name="Birren B."/>
            <person name="Nene V."/>
            <person name="Collins F."/>
            <person name="Alarcon-Chaidez F."/>
            <person name="Wikel S."/>
            <person name="Strausberg R."/>
        </authorList>
    </citation>
    <scope>NUCLEOTIDE SEQUENCE [LARGE SCALE GENOMIC DNA]</scope>
    <source>
        <strain evidence="4">Wikel</strain>
        <strain evidence="2">Wikel colony</strain>
    </source>
</reference>
<organism>
    <name type="scientific">Ixodes scapularis</name>
    <name type="common">Black-legged tick</name>
    <name type="synonym">Deer tick</name>
    <dbReference type="NCBI Taxonomy" id="6945"/>
    <lineage>
        <taxon>Eukaryota</taxon>
        <taxon>Metazoa</taxon>
        <taxon>Ecdysozoa</taxon>
        <taxon>Arthropoda</taxon>
        <taxon>Chelicerata</taxon>
        <taxon>Arachnida</taxon>
        <taxon>Acari</taxon>
        <taxon>Parasitiformes</taxon>
        <taxon>Ixodida</taxon>
        <taxon>Ixodoidea</taxon>
        <taxon>Ixodidae</taxon>
        <taxon>Ixodinae</taxon>
        <taxon>Ixodes</taxon>
    </lineage>
</organism>